<keyword evidence="4 8" id="KW-0812">Transmembrane</keyword>
<keyword evidence="3 7" id="KW-0813">Transport</keyword>
<sequence length="552" mass="59641">MGRNEAHCHQEPMSSFLVWLTIVSGMGGFLFGIDTSNISGALKFIEEEFHVDSALTTAIIVSGTIAGCVPATVAAGWLGGTFGRKPTLTMSSILFIVAAGIMSLAANIPMLVGGRIVAGFAVGIASCTVPVYLAETAPTSHRGAIVTCYVVLITFGQAVAYMIAYLFAMILPQSYEWRAMLGTSAIPALFMLLGLIRMPETPRYLVLQGKDEEARRALVTIRGHENVDEELIEIKEVCLNEGQESVRSLSSKGLRRHLQVGVGLQVMQQCLGINAIMYYSVKIIHDSGFTSGHDDIFYSIPIASTNFLFTFVGLFLIDVTGRRKLLLGSLIGATISLFGLAAYFSSMSASSPRITPPDQIVNLCQQYQNCYDCTRDSQCGFCYSGEQAVCSPGNLDGPLNATSCDRVTWSYDACPSSKAWVAILLVMLYLAFFASGIGPVPWTVNSEIYPLSVRSQANSLATVANWTTDLLVGSFAFPILLEYLSASITFGIYGCAGIIGIAFTYLSLPETAGKSLEEIQVSKISRTKSVCRSEFQSAGIFLVFREVDRRSS</sequence>
<reference evidence="10 12" key="1">
    <citation type="journal article" date="2012" name="Nature">
        <title>Algal genomes reveal evolutionary mosaicism and the fate of nucleomorphs.</title>
        <authorList>
            <consortium name="DOE Joint Genome Institute"/>
            <person name="Curtis B.A."/>
            <person name="Tanifuji G."/>
            <person name="Burki F."/>
            <person name="Gruber A."/>
            <person name="Irimia M."/>
            <person name="Maruyama S."/>
            <person name="Arias M.C."/>
            <person name="Ball S.G."/>
            <person name="Gile G.H."/>
            <person name="Hirakawa Y."/>
            <person name="Hopkins J.F."/>
            <person name="Kuo A."/>
            <person name="Rensing S.A."/>
            <person name="Schmutz J."/>
            <person name="Symeonidi A."/>
            <person name="Elias M."/>
            <person name="Eveleigh R.J."/>
            <person name="Herman E.K."/>
            <person name="Klute M.J."/>
            <person name="Nakayama T."/>
            <person name="Obornik M."/>
            <person name="Reyes-Prieto A."/>
            <person name="Armbrust E.V."/>
            <person name="Aves S.J."/>
            <person name="Beiko R.G."/>
            <person name="Coutinho P."/>
            <person name="Dacks J.B."/>
            <person name="Durnford D.G."/>
            <person name="Fast N.M."/>
            <person name="Green B.R."/>
            <person name="Grisdale C.J."/>
            <person name="Hempel F."/>
            <person name="Henrissat B."/>
            <person name="Hoppner M.P."/>
            <person name="Ishida K."/>
            <person name="Kim E."/>
            <person name="Koreny L."/>
            <person name="Kroth P.G."/>
            <person name="Liu Y."/>
            <person name="Malik S.B."/>
            <person name="Maier U.G."/>
            <person name="McRose D."/>
            <person name="Mock T."/>
            <person name="Neilson J.A."/>
            <person name="Onodera N.T."/>
            <person name="Poole A.M."/>
            <person name="Pritham E.J."/>
            <person name="Richards T.A."/>
            <person name="Rocap G."/>
            <person name="Roy S.W."/>
            <person name="Sarai C."/>
            <person name="Schaack S."/>
            <person name="Shirato S."/>
            <person name="Slamovits C.H."/>
            <person name="Spencer D.F."/>
            <person name="Suzuki S."/>
            <person name="Worden A.Z."/>
            <person name="Zauner S."/>
            <person name="Barry K."/>
            <person name="Bell C."/>
            <person name="Bharti A.K."/>
            <person name="Crow J.A."/>
            <person name="Grimwood J."/>
            <person name="Kramer R."/>
            <person name="Lindquist E."/>
            <person name="Lucas S."/>
            <person name="Salamov A."/>
            <person name="McFadden G.I."/>
            <person name="Lane C.E."/>
            <person name="Keeling P.J."/>
            <person name="Gray M.W."/>
            <person name="Grigoriev I.V."/>
            <person name="Archibald J.M."/>
        </authorList>
    </citation>
    <scope>NUCLEOTIDE SEQUENCE</scope>
    <source>
        <strain evidence="10 12">CCMP2712</strain>
    </source>
</reference>
<evidence type="ECO:0000256" key="2">
    <source>
        <dbReference type="ARBA" id="ARBA00010992"/>
    </source>
</evidence>
<accession>L1JRZ3</accession>
<evidence type="ECO:0000313" key="10">
    <source>
        <dbReference type="EMBL" id="EKX50960.1"/>
    </source>
</evidence>
<feature type="transmembrane region" description="Helical" evidence="8">
    <location>
        <begin position="116"/>
        <end position="134"/>
    </location>
</feature>
<dbReference type="PaxDb" id="55529-EKX50960"/>
<dbReference type="OMA" id="GFNAFMY"/>
<dbReference type="InterPro" id="IPR020846">
    <property type="entry name" value="MFS_dom"/>
</dbReference>
<keyword evidence="12" id="KW-1185">Reference proteome</keyword>
<dbReference type="PANTHER" id="PTHR48020:SF12">
    <property type="entry name" value="PROTON MYO-INOSITOL COTRANSPORTER"/>
    <property type="match status" value="1"/>
</dbReference>
<protein>
    <recommendedName>
        <fullName evidence="9">Major facilitator superfamily (MFS) profile domain-containing protein</fullName>
    </recommendedName>
</protein>
<evidence type="ECO:0000259" key="9">
    <source>
        <dbReference type="PROSITE" id="PS50850"/>
    </source>
</evidence>
<dbReference type="Gene3D" id="1.20.1250.20">
    <property type="entry name" value="MFS general substrate transporter like domains"/>
    <property type="match status" value="2"/>
</dbReference>
<evidence type="ECO:0000256" key="7">
    <source>
        <dbReference type="RuleBase" id="RU003346"/>
    </source>
</evidence>
<dbReference type="InterPro" id="IPR036259">
    <property type="entry name" value="MFS_trans_sf"/>
</dbReference>
<feature type="transmembrane region" description="Helical" evidence="8">
    <location>
        <begin position="146"/>
        <end position="171"/>
    </location>
</feature>
<dbReference type="EnsemblProtists" id="EKX50960">
    <property type="protein sequence ID" value="EKX50960"/>
    <property type="gene ID" value="GUITHDRAFT_66512"/>
</dbReference>
<feature type="transmembrane region" description="Helical" evidence="8">
    <location>
        <begin position="324"/>
        <end position="344"/>
    </location>
</feature>
<comment type="subcellular location">
    <subcellularLocation>
        <location evidence="1">Membrane</location>
        <topology evidence="1">Multi-pass membrane protein</topology>
    </subcellularLocation>
</comment>
<evidence type="ECO:0000256" key="8">
    <source>
        <dbReference type="SAM" id="Phobius"/>
    </source>
</evidence>
<dbReference type="GO" id="GO:0016020">
    <property type="term" value="C:membrane"/>
    <property type="evidence" value="ECO:0007669"/>
    <property type="project" value="UniProtKB-SubCell"/>
</dbReference>
<dbReference type="Proteomes" id="UP000011087">
    <property type="component" value="Unassembled WGS sequence"/>
</dbReference>
<feature type="transmembrane region" description="Helical" evidence="8">
    <location>
        <begin position="177"/>
        <end position="196"/>
    </location>
</feature>
<feature type="transmembrane region" description="Helical" evidence="8">
    <location>
        <begin position="12"/>
        <end position="33"/>
    </location>
</feature>
<evidence type="ECO:0000256" key="4">
    <source>
        <dbReference type="ARBA" id="ARBA00022692"/>
    </source>
</evidence>
<feature type="transmembrane region" description="Helical" evidence="8">
    <location>
        <begin position="487"/>
        <end position="508"/>
    </location>
</feature>
<dbReference type="EMBL" id="JH992977">
    <property type="protein sequence ID" value="EKX50960.1"/>
    <property type="molecule type" value="Genomic_DNA"/>
</dbReference>
<feature type="transmembrane region" description="Helical" evidence="8">
    <location>
        <begin position="90"/>
        <end position="110"/>
    </location>
</feature>
<feature type="domain" description="Major facilitator superfamily (MFS) profile" evidence="9">
    <location>
        <begin position="20"/>
        <end position="512"/>
    </location>
</feature>
<organism evidence="10">
    <name type="scientific">Guillardia theta (strain CCMP2712)</name>
    <name type="common">Cryptophyte</name>
    <dbReference type="NCBI Taxonomy" id="905079"/>
    <lineage>
        <taxon>Eukaryota</taxon>
        <taxon>Cryptophyceae</taxon>
        <taxon>Pyrenomonadales</taxon>
        <taxon>Geminigeraceae</taxon>
        <taxon>Guillardia</taxon>
    </lineage>
</organism>
<evidence type="ECO:0000256" key="6">
    <source>
        <dbReference type="ARBA" id="ARBA00023136"/>
    </source>
</evidence>
<keyword evidence="6 8" id="KW-0472">Membrane</keyword>
<feature type="transmembrane region" description="Helical" evidence="8">
    <location>
        <begin position="463"/>
        <end position="481"/>
    </location>
</feature>
<dbReference type="GO" id="GO:0022857">
    <property type="term" value="F:transmembrane transporter activity"/>
    <property type="evidence" value="ECO:0007669"/>
    <property type="project" value="InterPro"/>
</dbReference>
<dbReference type="HOGENOM" id="CLU_001265_30_5_1"/>
<comment type="similarity">
    <text evidence="2 7">Belongs to the major facilitator superfamily. Sugar transporter (TC 2.A.1.1) family.</text>
</comment>
<dbReference type="PRINTS" id="PR00171">
    <property type="entry name" value="SUGRTRNSPORT"/>
</dbReference>
<proteinExistence type="inferred from homology"/>
<dbReference type="PANTHER" id="PTHR48020">
    <property type="entry name" value="PROTON MYO-INOSITOL COTRANSPORTER"/>
    <property type="match status" value="1"/>
</dbReference>
<dbReference type="AlphaFoldDB" id="L1JRZ3"/>
<dbReference type="PROSITE" id="PS50850">
    <property type="entry name" value="MFS"/>
    <property type="match status" value="1"/>
</dbReference>
<dbReference type="GeneID" id="17307608"/>
<evidence type="ECO:0000256" key="1">
    <source>
        <dbReference type="ARBA" id="ARBA00004141"/>
    </source>
</evidence>
<keyword evidence="5 8" id="KW-1133">Transmembrane helix</keyword>
<feature type="transmembrane region" description="Helical" evidence="8">
    <location>
        <begin position="296"/>
        <end position="317"/>
    </location>
</feature>
<dbReference type="PROSITE" id="PS00217">
    <property type="entry name" value="SUGAR_TRANSPORT_2"/>
    <property type="match status" value="1"/>
</dbReference>
<dbReference type="InterPro" id="IPR005829">
    <property type="entry name" value="Sugar_transporter_CS"/>
</dbReference>
<dbReference type="InterPro" id="IPR005828">
    <property type="entry name" value="MFS_sugar_transport-like"/>
</dbReference>
<dbReference type="RefSeq" id="XP_005837940.1">
    <property type="nucleotide sequence ID" value="XM_005837883.1"/>
</dbReference>
<dbReference type="InterPro" id="IPR050814">
    <property type="entry name" value="Myo-inositol_Transporter"/>
</dbReference>
<dbReference type="NCBIfam" id="TIGR00879">
    <property type="entry name" value="SP"/>
    <property type="match status" value="1"/>
</dbReference>
<name>L1JRZ3_GUITC</name>
<evidence type="ECO:0000256" key="5">
    <source>
        <dbReference type="ARBA" id="ARBA00022989"/>
    </source>
</evidence>
<dbReference type="KEGG" id="gtt:GUITHDRAFT_66512"/>
<reference evidence="12" key="2">
    <citation type="submission" date="2012-11" db="EMBL/GenBank/DDBJ databases">
        <authorList>
            <person name="Kuo A."/>
            <person name="Curtis B.A."/>
            <person name="Tanifuji G."/>
            <person name="Burki F."/>
            <person name="Gruber A."/>
            <person name="Irimia M."/>
            <person name="Maruyama S."/>
            <person name="Arias M.C."/>
            <person name="Ball S.G."/>
            <person name="Gile G.H."/>
            <person name="Hirakawa Y."/>
            <person name="Hopkins J.F."/>
            <person name="Rensing S.A."/>
            <person name="Schmutz J."/>
            <person name="Symeonidi A."/>
            <person name="Elias M."/>
            <person name="Eveleigh R.J."/>
            <person name="Herman E.K."/>
            <person name="Klute M.J."/>
            <person name="Nakayama T."/>
            <person name="Obornik M."/>
            <person name="Reyes-Prieto A."/>
            <person name="Armbrust E.V."/>
            <person name="Aves S.J."/>
            <person name="Beiko R.G."/>
            <person name="Coutinho P."/>
            <person name="Dacks J.B."/>
            <person name="Durnford D.G."/>
            <person name="Fast N.M."/>
            <person name="Green B.R."/>
            <person name="Grisdale C."/>
            <person name="Hempe F."/>
            <person name="Henrissat B."/>
            <person name="Hoppner M.P."/>
            <person name="Ishida K.-I."/>
            <person name="Kim E."/>
            <person name="Koreny L."/>
            <person name="Kroth P.G."/>
            <person name="Liu Y."/>
            <person name="Malik S.-B."/>
            <person name="Maier U.G."/>
            <person name="McRose D."/>
            <person name="Mock T."/>
            <person name="Neilson J.A."/>
            <person name="Onodera N.T."/>
            <person name="Poole A.M."/>
            <person name="Pritham E.J."/>
            <person name="Richards T.A."/>
            <person name="Rocap G."/>
            <person name="Roy S.W."/>
            <person name="Sarai C."/>
            <person name="Schaack S."/>
            <person name="Shirato S."/>
            <person name="Slamovits C.H."/>
            <person name="Spencer D.F."/>
            <person name="Suzuki S."/>
            <person name="Worden A.Z."/>
            <person name="Zauner S."/>
            <person name="Barry K."/>
            <person name="Bell C."/>
            <person name="Bharti A.K."/>
            <person name="Crow J.A."/>
            <person name="Grimwood J."/>
            <person name="Kramer R."/>
            <person name="Lindquist E."/>
            <person name="Lucas S."/>
            <person name="Salamov A."/>
            <person name="McFadden G.I."/>
            <person name="Lane C.E."/>
            <person name="Keeling P.J."/>
            <person name="Gray M.W."/>
            <person name="Grigoriev I.V."/>
            <person name="Archibald J.M."/>
        </authorList>
    </citation>
    <scope>NUCLEOTIDE SEQUENCE</scope>
    <source>
        <strain evidence="12">CCMP2712</strain>
    </source>
</reference>
<evidence type="ECO:0000256" key="3">
    <source>
        <dbReference type="ARBA" id="ARBA00022448"/>
    </source>
</evidence>
<feature type="transmembrane region" description="Helical" evidence="8">
    <location>
        <begin position="53"/>
        <end position="78"/>
    </location>
</feature>
<evidence type="ECO:0000313" key="12">
    <source>
        <dbReference type="Proteomes" id="UP000011087"/>
    </source>
</evidence>
<evidence type="ECO:0000313" key="11">
    <source>
        <dbReference type="EnsemblProtists" id="EKX50960"/>
    </source>
</evidence>
<dbReference type="STRING" id="905079.L1JRZ3"/>
<dbReference type="SUPFAM" id="SSF103473">
    <property type="entry name" value="MFS general substrate transporter"/>
    <property type="match status" value="1"/>
</dbReference>
<dbReference type="eggNOG" id="KOG0254">
    <property type="taxonomic scope" value="Eukaryota"/>
</dbReference>
<feature type="transmembrane region" description="Helical" evidence="8">
    <location>
        <begin position="260"/>
        <end position="281"/>
    </location>
</feature>
<feature type="transmembrane region" description="Helical" evidence="8">
    <location>
        <begin position="419"/>
        <end position="442"/>
    </location>
</feature>
<gene>
    <name evidence="10" type="ORF">GUITHDRAFT_66512</name>
</gene>
<dbReference type="OrthoDB" id="6339427at2759"/>
<reference evidence="11" key="3">
    <citation type="submission" date="2016-03" db="UniProtKB">
        <authorList>
            <consortium name="EnsemblProtists"/>
        </authorList>
    </citation>
    <scope>IDENTIFICATION</scope>
</reference>
<dbReference type="Pfam" id="PF00083">
    <property type="entry name" value="Sugar_tr"/>
    <property type="match status" value="2"/>
</dbReference>
<dbReference type="InterPro" id="IPR003663">
    <property type="entry name" value="Sugar/inositol_transpt"/>
</dbReference>